<accession>A0A3D8QGE8</accession>
<evidence type="ECO:0000313" key="2">
    <source>
        <dbReference type="EMBL" id="RDW60494.1"/>
    </source>
</evidence>
<protein>
    <submittedName>
        <fullName evidence="2">Uncharacterized protein</fullName>
    </submittedName>
</protein>
<organism evidence="2 3">
    <name type="scientific">Aspergillus mulundensis</name>
    <dbReference type="NCBI Taxonomy" id="1810919"/>
    <lineage>
        <taxon>Eukaryota</taxon>
        <taxon>Fungi</taxon>
        <taxon>Dikarya</taxon>
        <taxon>Ascomycota</taxon>
        <taxon>Pezizomycotina</taxon>
        <taxon>Eurotiomycetes</taxon>
        <taxon>Eurotiomycetidae</taxon>
        <taxon>Eurotiales</taxon>
        <taxon>Aspergillaceae</taxon>
        <taxon>Aspergillus</taxon>
        <taxon>Aspergillus subgen. Nidulantes</taxon>
    </lineage>
</organism>
<comment type="caution">
    <text evidence="2">The sequence shown here is derived from an EMBL/GenBank/DDBJ whole genome shotgun (WGS) entry which is preliminary data.</text>
</comment>
<dbReference type="STRING" id="1810919.A0A3D8QGE8"/>
<evidence type="ECO:0000313" key="3">
    <source>
        <dbReference type="Proteomes" id="UP000256690"/>
    </source>
</evidence>
<name>A0A3D8QGE8_9EURO</name>
<dbReference type="EMBL" id="PVWQ01000018">
    <property type="protein sequence ID" value="RDW60494.1"/>
    <property type="molecule type" value="Genomic_DNA"/>
</dbReference>
<dbReference type="RefSeq" id="XP_026598606.1">
    <property type="nucleotide sequence ID" value="XM_026752968.1"/>
</dbReference>
<dbReference type="Proteomes" id="UP000256690">
    <property type="component" value="Unassembled WGS sequence"/>
</dbReference>
<feature type="region of interest" description="Disordered" evidence="1">
    <location>
        <begin position="77"/>
        <end position="101"/>
    </location>
</feature>
<dbReference type="GeneID" id="38121322"/>
<dbReference type="OrthoDB" id="4467841at2759"/>
<proteinExistence type="predicted"/>
<feature type="compositionally biased region" description="Polar residues" evidence="1">
    <location>
        <begin position="77"/>
        <end position="92"/>
    </location>
</feature>
<gene>
    <name evidence="2" type="ORF">DSM5745_10952</name>
</gene>
<sequence length="233" mass="26142">MPTTLTRLKATLTAFLANERFKQLRRKAHRLSTKDTHWSDLEYPCITAQHEWISEHLELESRGLAILQRISRLESKSTTTASDNDVNATVQGSKKEPREDTRLTVPEKATLLNTFIKIQQVIKAHLATIPPGNTTAAFEIDSKNLEPGTGRRAQWFHGRRLCAERGGCCARGCGCCERPVTKYIEHLLEDGKGRWTTVPLYGHCTAECGCCIRERGVYEPDKRIPDAGVVKGI</sequence>
<dbReference type="AlphaFoldDB" id="A0A3D8QGE8"/>
<evidence type="ECO:0000256" key="1">
    <source>
        <dbReference type="SAM" id="MobiDB-lite"/>
    </source>
</evidence>
<keyword evidence="3" id="KW-1185">Reference proteome</keyword>
<reference evidence="2 3" key="1">
    <citation type="journal article" date="2018" name="IMA Fungus">
        <title>IMA Genome-F 9: Draft genome sequence of Annulohypoxylon stygium, Aspergillus mulundensis, Berkeleyomyces basicola (syn. Thielaviopsis basicola), Ceratocystis smalleyi, two Cercospora beticola strains, Coleophoma cylindrospora, Fusarium fracticaudum, Phialophora cf. hyalina, and Morchella septimelata.</title>
        <authorList>
            <person name="Wingfield B.D."/>
            <person name="Bills G.F."/>
            <person name="Dong Y."/>
            <person name="Huang W."/>
            <person name="Nel W.J."/>
            <person name="Swalarsk-Parry B.S."/>
            <person name="Vaghefi N."/>
            <person name="Wilken P.M."/>
            <person name="An Z."/>
            <person name="de Beer Z.W."/>
            <person name="De Vos L."/>
            <person name="Chen L."/>
            <person name="Duong T.A."/>
            <person name="Gao Y."/>
            <person name="Hammerbacher A."/>
            <person name="Kikkert J.R."/>
            <person name="Li Y."/>
            <person name="Li H."/>
            <person name="Li K."/>
            <person name="Li Q."/>
            <person name="Liu X."/>
            <person name="Ma X."/>
            <person name="Naidoo K."/>
            <person name="Pethybridge S.J."/>
            <person name="Sun J."/>
            <person name="Steenkamp E.T."/>
            <person name="van der Nest M.A."/>
            <person name="van Wyk S."/>
            <person name="Wingfield M.J."/>
            <person name="Xiong C."/>
            <person name="Yue Q."/>
            <person name="Zhang X."/>
        </authorList>
    </citation>
    <scope>NUCLEOTIDE SEQUENCE [LARGE SCALE GENOMIC DNA]</scope>
    <source>
        <strain evidence="2 3">DSM 5745</strain>
    </source>
</reference>